<keyword evidence="1" id="KW-0732">Signal</keyword>
<evidence type="ECO:0000313" key="3">
    <source>
        <dbReference type="Proteomes" id="UP000005551"/>
    </source>
</evidence>
<feature type="signal peptide" evidence="1">
    <location>
        <begin position="1"/>
        <end position="19"/>
    </location>
</feature>
<sequence length="232" mass="25713">MKKIGILALFLGMSWGVSAQQIAQITMDGTPARITPYTGVEGSPYLFKDWVDADITLRNGKVREGVPLKVNIYEGELEVLLDGDNRIILNKRTVDAVKVPRPEGSFDASKGELPALVFKKGFTGIKGVKEDDFVNVLFESDAYTLIRVYHNTLQEPAKNTYATSPGQIFVVSTSFFLVDREGKSQGVRLAAKPILKALHPDHEQEAKRIVKAEGLKLSREDHVITLLQMLSE</sequence>
<evidence type="ECO:0000256" key="1">
    <source>
        <dbReference type="SAM" id="SignalP"/>
    </source>
</evidence>
<name>I5C1M9_9BACT</name>
<proteinExistence type="predicted"/>
<feature type="chain" id="PRO_5003701307" evidence="1">
    <location>
        <begin position="20"/>
        <end position="232"/>
    </location>
</feature>
<accession>I5C1M9</accession>
<dbReference type="RefSeq" id="WP_009055718.1">
    <property type="nucleotide sequence ID" value="NZ_AJYA01000028.1"/>
</dbReference>
<dbReference type="AlphaFoldDB" id="I5C1M9"/>
<gene>
    <name evidence="2" type="ORF">A3SI_12859</name>
</gene>
<protein>
    <submittedName>
        <fullName evidence="2">Uncharacterized protein</fullName>
    </submittedName>
</protein>
<keyword evidence="3" id="KW-1185">Reference proteome</keyword>
<organism evidence="2 3">
    <name type="scientific">Nitritalea halalkaliphila LW7</name>
    <dbReference type="NCBI Taxonomy" id="1189621"/>
    <lineage>
        <taxon>Bacteria</taxon>
        <taxon>Pseudomonadati</taxon>
        <taxon>Bacteroidota</taxon>
        <taxon>Cytophagia</taxon>
        <taxon>Cytophagales</taxon>
        <taxon>Cyclobacteriaceae</taxon>
        <taxon>Nitritalea</taxon>
    </lineage>
</organism>
<evidence type="ECO:0000313" key="2">
    <source>
        <dbReference type="EMBL" id="EIM75731.1"/>
    </source>
</evidence>
<reference evidence="2 3" key="1">
    <citation type="submission" date="2012-05" db="EMBL/GenBank/DDBJ databases">
        <title>Genome sequence of Nitritalea halalkaliphila LW7.</title>
        <authorList>
            <person name="Jangir P.K."/>
            <person name="Singh A."/>
            <person name="Shivaji S."/>
            <person name="Sharma R."/>
        </authorList>
    </citation>
    <scope>NUCLEOTIDE SEQUENCE [LARGE SCALE GENOMIC DNA]</scope>
    <source>
        <strain evidence="2 3">LW7</strain>
    </source>
</reference>
<dbReference type="OrthoDB" id="680837at2"/>
<dbReference type="EMBL" id="AJYA01000028">
    <property type="protein sequence ID" value="EIM75731.1"/>
    <property type="molecule type" value="Genomic_DNA"/>
</dbReference>
<dbReference type="Proteomes" id="UP000005551">
    <property type="component" value="Unassembled WGS sequence"/>
</dbReference>
<comment type="caution">
    <text evidence="2">The sequence shown here is derived from an EMBL/GenBank/DDBJ whole genome shotgun (WGS) entry which is preliminary data.</text>
</comment>